<organism evidence="2 3">
    <name type="scientific">Cardiosporidium cionae</name>
    <dbReference type="NCBI Taxonomy" id="476202"/>
    <lineage>
        <taxon>Eukaryota</taxon>
        <taxon>Sar</taxon>
        <taxon>Alveolata</taxon>
        <taxon>Apicomplexa</taxon>
        <taxon>Aconoidasida</taxon>
        <taxon>Nephromycida</taxon>
        <taxon>Cardiosporidium</taxon>
    </lineage>
</organism>
<dbReference type="SMART" id="SM01100">
    <property type="entry name" value="CRAL_TRIO_N"/>
    <property type="match status" value="1"/>
</dbReference>
<evidence type="ECO:0000313" key="3">
    <source>
        <dbReference type="Proteomes" id="UP000823046"/>
    </source>
</evidence>
<protein>
    <submittedName>
        <fullName evidence="2">Polyphosphoinositide binding protein</fullName>
    </submittedName>
</protein>
<dbReference type="Proteomes" id="UP000823046">
    <property type="component" value="Unassembled WGS sequence"/>
</dbReference>
<dbReference type="SUPFAM" id="SSF46938">
    <property type="entry name" value="CRAL/TRIO N-terminal domain"/>
    <property type="match status" value="1"/>
</dbReference>
<gene>
    <name evidence="2" type="ORF">IE077_000377</name>
</gene>
<dbReference type="Gene3D" id="3.40.525.10">
    <property type="entry name" value="CRAL-TRIO lipid binding domain"/>
    <property type="match status" value="1"/>
</dbReference>
<dbReference type="PANTHER" id="PTHR46818">
    <property type="entry name" value="DOMAIN-CONTAINING PROTEIN, PUTATIVE-RELATED"/>
    <property type="match status" value="1"/>
</dbReference>
<accession>A0ABQ7JAB9</accession>
<sequence>MASNMVEDVSFPVDLELAARFDEIDSRDALPEVVKNFIPPPEAIVWKFDGEQSIRLIFGDLPLDRFEETKLHNLFIELRKTNFPLKGTCFEGHDYLLRFLQGNEWDVPRCIEDMKRHLEWAKITFPLPLDVIDRSLKEGYCYISGRDYYLRPVFIIRCVTLQNCAMKEALDVVIYWLEYIKQKMLVKNRIDQWRVIVDLGGCTLTHFPISTMKEVALCFEISEDVSVK</sequence>
<dbReference type="Pfam" id="PF00650">
    <property type="entry name" value="CRAL_TRIO"/>
    <property type="match status" value="1"/>
</dbReference>
<dbReference type="InterPro" id="IPR036273">
    <property type="entry name" value="CRAL/TRIO_N_dom_sf"/>
</dbReference>
<dbReference type="InterPro" id="IPR036865">
    <property type="entry name" value="CRAL-TRIO_dom_sf"/>
</dbReference>
<keyword evidence="3" id="KW-1185">Reference proteome</keyword>
<proteinExistence type="predicted"/>
<dbReference type="SUPFAM" id="SSF52087">
    <property type="entry name" value="CRAL/TRIO domain"/>
    <property type="match status" value="1"/>
</dbReference>
<feature type="domain" description="CRAL/TRIO N-terminal" evidence="1">
    <location>
        <begin position="92"/>
        <end position="117"/>
    </location>
</feature>
<dbReference type="EMBL" id="JADAQX010000265">
    <property type="protein sequence ID" value="KAF8820952.1"/>
    <property type="molecule type" value="Genomic_DNA"/>
</dbReference>
<comment type="caution">
    <text evidence="2">The sequence shown here is derived from an EMBL/GenBank/DDBJ whole genome shotgun (WGS) entry which is preliminary data.</text>
</comment>
<dbReference type="PANTHER" id="PTHR46818:SF1">
    <property type="entry name" value="CHROMOSOME UNDETERMINED SCAFFOLD_125, WHOLE GENOME SHOTGUN SEQUENCE"/>
    <property type="match status" value="1"/>
</dbReference>
<evidence type="ECO:0000259" key="1">
    <source>
        <dbReference type="SMART" id="SM01100"/>
    </source>
</evidence>
<reference evidence="2 3" key="1">
    <citation type="journal article" date="2020" name="bioRxiv">
        <title>Metabolic contributions of an alphaproteobacterial endosymbiont in the apicomplexan Cardiosporidium cionae.</title>
        <authorList>
            <person name="Hunter E.S."/>
            <person name="Paight C.J."/>
            <person name="Lane C.E."/>
        </authorList>
    </citation>
    <scope>NUCLEOTIDE SEQUENCE [LARGE SCALE GENOMIC DNA]</scope>
    <source>
        <strain evidence="2">ESH_2018</strain>
    </source>
</reference>
<name>A0ABQ7JAB9_9APIC</name>
<dbReference type="InterPro" id="IPR011074">
    <property type="entry name" value="CRAL/TRIO_N_dom"/>
</dbReference>
<evidence type="ECO:0000313" key="2">
    <source>
        <dbReference type="EMBL" id="KAF8820952.1"/>
    </source>
</evidence>
<dbReference type="InterPro" id="IPR001251">
    <property type="entry name" value="CRAL-TRIO_dom"/>
</dbReference>